<dbReference type="InterPro" id="IPR036736">
    <property type="entry name" value="ACP-like_sf"/>
</dbReference>
<protein>
    <recommendedName>
        <fullName evidence="2">Carrier domain-containing protein</fullName>
    </recommendedName>
</protein>
<gene>
    <name evidence="1" type="ORF">METZ01_LOCUS412203</name>
</gene>
<dbReference type="Gene3D" id="1.10.1200.10">
    <property type="entry name" value="ACP-like"/>
    <property type="match status" value="1"/>
</dbReference>
<dbReference type="EMBL" id="UINC01160604">
    <property type="protein sequence ID" value="SVD59349.1"/>
    <property type="molecule type" value="Genomic_DNA"/>
</dbReference>
<reference evidence="1" key="1">
    <citation type="submission" date="2018-05" db="EMBL/GenBank/DDBJ databases">
        <authorList>
            <person name="Lanie J.A."/>
            <person name="Ng W.-L."/>
            <person name="Kazmierczak K.M."/>
            <person name="Andrzejewski T.M."/>
            <person name="Davidsen T.M."/>
            <person name="Wayne K.J."/>
            <person name="Tettelin H."/>
            <person name="Glass J.I."/>
            <person name="Rusch D."/>
            <person name="Podicherti R."/>
            <person name="Tsui H.-C.T."/>
            <person name="Winkler M.E."/>
        </authorList>
    </citation>
    <scope>NUCLEOTIDE SEQUENCE</scope>
</reference>
<evidence type="ECO:0008006" key="2">
    <source>
        <dbReference type="Google" id="ProtNLM"/>
    </source>
</evidence>
<organism evidence="1">
    <name type="scientific">marine metagenome</name>
    <dbReference type="NCBI Taxonomy" id="408172"/>
    <lineage>
        <taxon>unclassified sequences</taxon>
        <taxon>metagenomes</taxon>
        <taxon>ecological metagenomes</taxon>
    </lineage>
</organism>
<evidence type="ECO:0000313" key="1">
    <source>
        <dbReference type="EMBL" id="SVD59349.1"/>
    </source>
</evidence>
<accession>A0A382WL21</accession>
<proteinExistence type="predicted"/>
<sequence length="39" mass="4360">ALEEEFSTDDNTIEISDEDAENIRTVQNAVDFITSKGIE</sequence>
<dbReference type="AlphaFoldDB" id="A0A382WL21"/>
<name>A0A382WL21_9ZZZZ</name>
<feature type="non-terminal residue" evidence="1">
    <location>
        <position position="1"/>
    </location>
</feature>